<dbReference type="InterPro" id="IPR034907">
    <property type="entry name" value="NDK-like_dom"/>
</dbReference>
<organism evidence="8 9">
    <name type="scientific">Candidatus Portnoybacteria bacterium RBG_13_40_8</name>
    <dbReference type="NCBI Taxonomy" id="1801990"/>
    <lineage>
        <taxon>Bacteria</taxon>
        <taxon>Candidatus Portnoyibacteriota</taxon>
    </lineage>
</organism>
<evidence type="ECO:0000256" key="5">
    <source>
        <dbReference type="ARBA" id="ARBA00022777"/>
    </source>
</evidence>
<comment type="caution">
    <text evidence="6">Lacks conserved residue(s) required for the propagation of feature annotation.</text>
</comment>
<dbReference type="Proteomes" id="UP000177810">
    <property type="component" value="Unassembled WGS sequence"/>
</dbReference>
<protein>
    <recommendedName>
        <fullName evidence="3">nucleoside-diphosphate kinase</fullName>
        <ecNumber evidence="3">2.7.4.6</ecNumber>
    </recommendedName>
</protein>
<evidence type="ECO:0000313" key="8">
    <source>
        <dbReference type="EMBL" id="OGZ32690.1"/>
    </source>
</evidence>
<comment type="cofactor">
    <cofactor evidence="1">
        <name>Mg(2+)</name>
        <dbReference type="ChEBI" id="CHEBI:18420"/>
    </cofactor>
</comment>
<comment type="similarity">
    <text evidence="2 6">Belongs to the NDK family.</text>
</comment>
<sequence length="197" mass="22591">MTTEPKEEKTVVLIKPDGVKRGLIGEITSRIERRGLKVIALEMIWATKQQMDDHYPKDEKWINRLGEKTKANYEKYGYEIKKELGTDDNIKIGKMIREWLIDYMTSGPLIKMIVKGIHAVDMIRKLVGDTLPASAEMGTIRGDFSVDSSAAANRSKRAVHNIVHASETIAEAEHEIEFWFAPEEIHDYKRAEEDIMF</sequence>
<keyword evidence="4" id="KW-0808">Transferase</keyword>
<evidence type="ECO:0000256" key="3">
    <source>
        <dbReference type="ARBA" id="ARBA00012966"/>
    </source>
</evidence>
<dbReference type="STRING" id="1801990.A2V69_03695"/>
<dbReference type="Pfam" id="PF00334">
    <property type="entry name" value="NDK"/>
    <property type="match status" value="2"/>
</dbReference>
<evidence type="ECO:0000256" key="1">
    <source>
        <dbReference type="ARBA" id="ARBA00001946"/>
    </source>
</evidence>
<evidence type="ECO:0000259" key="7">
    <source>
        <dbReference type="SMART" id="SM00562"/>
    </source>
</evidence>
<name>A0A1G2F4Y3_9BACT</name>
<evidence type="ECO:0000313" key="9">
    <source>
        <dbReference type="Proteomes" id="UP000177810"/>
    </source>
</evidence>
<proteinExistence type="inferred from homology"/>
<dbReference type="GO" id="GO:0004550">
    <property type="term" value="F:nucleoside diphosphate kinase activity"/>
    <property type="evidence" value="ECO:0007669"/>
    <property type="project" value="UniProtKB-EC"/>
</dbReference>
<reference evidence="8 9" key="1">
    <citation type="journal article" date="2016" name="Nat. Commun.">
        <title>Thousands of microbial genomes shed light on interconnected biogeochemical processes in an aquifer system.</title>
        <authorList>
            <person name="Anantharaman K."/>
            <person name="Brown C.T."/>
            <person name="Hug L.A."/>
            <person name="Sharon I."/>
            <person name="Castelle C.J."/>
            <person name="Probst A.J."/>
            <person name="Thomas B.C."/>
            <person name="Singh A."/>
            <person name="Wilkins M.J."/>
            <person name="Karaoz U."/>
            <person name="Brodie E.L."/>
            <person name="Williams K.H."/>
            <person name="Hubbard S.S."/>
            <person name="Banfield J.F."/>
        </authorList>
    </citation>
    <scope>NUCLEOTIDE SEQUENCE [LARGE SCALE GENOMIC DNA]</scope>
</reference>
<feature type="domain" description="Nucleoside diphosphate kinase-like" evidence="7">
    <location>
        <begin position="7"/>
        <end position="187"/>
    </location>
</feature>
<dbReference type="InterPro" id="IPR036850">
    <property type="entry name" value="NDK-like_dom_sf"/>
</dbReference>
<evidence type="ECO:0000256" key="6">
    <source>
        <dbReference type="PROSITE-ProRule" id="PRU00706"/>
    </source>
</evidence>
<dbReference type="EMBL" id="MHMT01000015">
    <property type="protein sequence ID" value="OGZ32690.1"/>
    <property type="molecule type" value="Genomic_DNA"/>
</dbReference>
<comment type="caution">
    <text evidence="8">The sequence shown here is derived from an EMBL/GenBank/DDBJ whole genome shotgun (WGS) entry which is preliminary data.</text>
</comment>
<gene>
    <name evidence="8" type="ORF">A2V69_03695</name>
</gene>
<dbReference type="SUPFAM" id="SSF54919">
    <property type="entry name" value="Nucleoside diphosphate kinase, NDK"/>
    <property type="match status" value="1"/>
</dbReference>
<evidence type="ECO:0000256" key="4">
    <source>
        <dbReference type="ARBA" id="ARBA00022679"/>
    </source>
</evidence>
<keyword evidence="5 8" id="KW-0418">Kinase</keyword>
<evidence type="ECO:0000256" key="2">
    <source>
        <dbReference type="ARBA" id="ARBA00008142"/>
    </source>
</evidence>
<dbReference type="PANTHER" id="PTHR11349">
    <property type="entry name" value="NUCLEOSIDE DIPHOSPHATE KINASE"/>
    <property type="match status" value="1"/>
</dbReference>
<dbReference type="PROSITE" id="PS51374">
    <property type="entry name" value="NDPK_LIKE"/>
    <property type="match status" value="1"/>
</dbReference>
<dbReference type="AlphaFoldDB" id="A0A1G2F4Y3"/>
<dbReference type="SMART" id="SM00562">
    <property type="entry name" value="NDK"/>
    <property type="match status" value="1"/>
</dbReference>
<accession>A0A1G2F4Y3</accession>
<dbReference type="EC" id="2.7.4.6" evidence="3"/>
<dbReference type="Gene3D" id="3.30.70.141">
    <property type="entry name" value="Nucleoside diphosphate kinase-like domain"/>
    <property type="match status" value="1"/>
</dbReference>